<dbReference type="Gene3D" id="3.40.50.150">
    <property type="entry name" value="Vaccinia Virus protein VP39"/>
    <property type="match status" value="1"/>
</dbReference>
<dbReference type="GO" id="GO:0008168">
    <property type="term" value="F:methyltransferase activity"/>
    <property type="evidence" value="ECO:0007669"/>
    <property type="project" value="UniProtKB-KW"/>
</dbReference>
<protein>
    <submittedName>
        <fullName evidence="5">Class I SAM-dependent methyltransferase</fullName>
    </submittedName>
</protein>
<keyword evidence="3" id="KW-0949">S-adenosyl-L-methionine</keyword>
<name>A0A7C3UY48_9BACT</name>
<accession>A0A7C3UY48</accession>
<keyword evidence="2 5" id="KW-0808">Transferase</keyword>
<dbReference type="PANTHER" id="PTHR43464:SF19">
    <property type="entry name" value="UBIQUINONE BIOSYNTHESIS O-METHYLTRANSFERASE, MITOCHONDRIAL"/>
    <property type="match status" value="1"/>
</dbReference>
<comment type="caution">
    <text evidence="5">The sequence shown here is derived from an EMBL/GenBank/DDBJ whole genome shotgun (WGS) entry which is preliminary data.</text>
</comment>
<gene>
    <name evidence="5" type="ORF">ENW96_02185</name>
</gene>
<sequence>MDYKLYLLSKGYTDEHGYFALPQGSRTEVQSLLVRADKVWSGLAQENPISAAAASEKVDWYTKYPELVETEIDDNDKTVLDAGCGYGRIAIPLLRKHPQLDIIAVDASSTMLQLFHQLLKKENISNYERRVVLLHSGIHQLPFPDGGFDCIYSSAVLLHNPYDHVEEIIREFYRLLRPNGKLLLASSFPNLYNLEGLQNYFYSKYCISEDANGPVRPYTRNRVIKLFHNWSDLKIIPNGVVLLPRQVANIKMPFGNFIRRINSWLDNKKFEFIFKTSIFTKHFDVIAKK</sequence>
<keyword evidence="1 5" id="KW-0489">Methyltransferase</keyword>
<dbReference type="SUPFAM" id="SSF53335">
    <property type="entry name" value="S-adenosyl-L-methionine-dependent methyltransferases"/>
    <property type="match status" value="1"/>
</dbReference>
<proteinExistence type="predicted"/>
<dbReference type="CDD" id="cd02440">
    <property type="entry name" value="AdoMet_MTases"/>
    <property type="match status" value="1"/>
</dbReference>
<dbReference type="InterPro" id="IPR041698">
    <property type="entry name" value="Methyltransf_25"/>
</dbReference>
<dbReference type="GO" id="GO:0032259">
    <property type="term" value="P:methylation"/>
    <property type="evidence" value="ECO:0007669"/>
    <property type="project" value="UniProtKB-KW"/>
</dbReference>
<organism evidence="5">
    <name type="scientific">Desulfobacca acetoxidans</name>
    <dbReference type="NCBI Taxonomy" id="60893"/>
    <lineage>
        <taxon>Bacteria</taxon>
        <taxon>Pseudomonadati</taxon>
        <taxon>Thermodesulfobacteriota</taxon>
        <taxon>Desulfobaccia</taxon>
        <taxon>Desulfobaccales</taxon>
        <taxon>Desulfobaccaceae</taxon>
        <taxon>Desulfobacca</taxon>
    </lineage>
</organism>
<dbReference type="Pfam" id="PF13649">
    <property type="entry name" value="Methyltransf_25"/>
    <property type="match status" value="1"/>
</dbReference>
<feature type="domain" description="Methyltransferase" evidence="4">
    <location>
        <begin position="79"/>
        <end position="180"/>
    </location>
</feature>
<evidence type="ECO:0000313" key="5">
    <source>
        <dbReference type="EMBL" id="HGF33181.1"/>
    </source>
</evidence>
<dbReference type="InterPro" id="IPR029063">
    <property type="entry name" value="SAM-dependent_MTases_sf"/>
</dbReference>
<evidence type="ECO:0000256" key="3">
    <source>
        <dbReference type="ARBA" id="ARBA00022691"/>
    </source>
</evidence>
<dbReference type="AlphaFoldDB" id="A0A7C3UY48"/>
<evidence type="ECO:0000256" key="2">
    <source>
        <dbReference type="ARBA" id="ARBA00022679"/>
    </source>
</evidence>
<evidence type="ECO:0000256" key="1">
    <source>
        <dbReference type="ARBA" id="ARBA00022603"/>
    </source>
</evidence>
<dbReference type="PANTHER" id="PTHR43464">
    <property type="entry name" value="METHYLTRANSFERASE"/>
    <property type="match status" value="1"/>
</dbReference>
<evidence type="ECO:0000259" key="4">
    <source>
        <dbReference type="Pfam" id="PF13649"/>
    </source>
</evidence>
<reference evidence="5" key="1">
    <citation type="journal article" date="2020" name="mSystems">
        <title>Genome- and Community-Level Interaction Insights into Carbon Utilization and Element Cycling Functions of Hydrothermarchaeota in Hydrothermal Sediment.</title>
        <authorList>
            <person name="Zhou Z."/>
            <person name="Liu Y."/>
            <person name="Xu W."/>
            <person name="Pan J."/>
            <person name="Luo Z.H."/>
            <person name="Li M."/>
        </authorList>
    </citation>
    <scope>NUCLEOTIDE SEQUENCE [LARGE SCALE GENOMIC DNA]</scope>
    <source>
        <strain evidence="5">SpSt-897</strain>
    </source>
</reference>
<dbReference type="EMBL" id="DTMF01000056">
    <property type="protein sequence ID" value="HGF33181.1"/>
    <property type="molecule type" value="Genomic_DNA"/>
</dbReference>